<protein>
    <submittedName>
        <fullName evidence="1">Uncharacterized protein</fullName>
    </submittedName>
</protein>
<organism evidence="1 2">
    <name type="scientific">Phocaeicola acetigenes</name>
    <dbReference type="NCBI Taxonomy" id="3016083"/>
    <lineage>
        <taxon>Bacteria</taxon>
        <taxon>Pseudomonadati</taxon>
        <taxon>Bacteroidota</taxon>
        <taxon>Bacteroidia</taxon>
        <taxon>Bacteroidales</taxon>
        <taxon>Bacteroidaceae</taxon>
        <taxon>Phocaeicola</taxon>
    </lineage>
</organism>
<proteinExistence type="predicted"/>
<gene>
    <name evidence="1" type="ORF">O6P32_01745</name>
</gene>
<accession>A0ABT4PEG0</accession>
<comment type="caution">
    <text evidence="1">The sequence shown here is derived from an EMBL/GenBank/DDBJ whole genome shotgun (WGS) entry which is preliminary data.</text>
</comment>
<evidence type="ECO:0000313" key="2">
    <source>
        <dbReference type="Proteomes" id="UP001141933"/>
    </source>
</evidence>
<keyword evidence="2" id="KW-1185">Reference proteome</keyword>
<dbReference type="Proteomes" id="UP001141933">
    <property type="component" value="Unassembled WGS sequence"/>
</dbReference>
<dbReference type="EMBL" id="JAPZVM010000001">
    <property type="protein sequence ID" value="MCZ8371429.1"/>
    <property type="molecule type" value="Genomic_DNA"/>
</dbReference>
<evidence type="ECO:0000313" key="1">
    <source>
        <dbReference type="EMBL" id="MCZ8371429.1"/>
    </source>
</evidence>
<reference evidence="1" key="1">
    <citation type="submission" date="2022-12" db="EMBL/GenBank/DDBJ databases">
        <title>Phocaeicola acetigenes sp. nov., isolated feces from a healthy human.</title>
        <authorList>
            <person name="Do H."/>
            <person name="Ha Y.B."/>
            <person name="Kim J.-S."/>
            <person name="Suh M.K."/>
            <person name="Kim H.S."/>
            <person name="Lee J.-S."/>
        </authorList>
    </citation>
    <scope>NUCLEOTIDE SEQUENCE</scope>
    <source>
        <strain evidence="1">KGMB11183</strain>
    </source>
</reference>
<sequence>MGHLSQDTLCDKYGNFHLHILAMLNKESVILFMRKTAMDEKSCLSQVSGIDFDSNLLPDE</sequence>
<name>A0ABT4PEG0_9BACT</name>
<dbReference type="RefSeq" id="WP_269876457.1">
    <property type="nucleotide sequence ID" value="NZ_JAPZVM010000001.1"/>
</dbReference>